<keyword evidence="1" id="KW-0732">Signal</keyword>
<feature type="signal peptide" evidence="1">
    <location>
        <begin position="1"/>
        <end position="24"/>
    </location>
</feature>
<dbReference type="OrthoDB" id="44292at2759"/>
<evidence type="ECO:0000313" key="2">
    <source>
        <dbReference type="EMBL" id="EJK68466.1"/>
    </source>
</evidence>
<reference evidence="2 3" key="1">
    <citation type="journal article" date="2012" name="Genome Biol.">
        <title>Genome and low-iron response of an oceanic diatom adapted to chronic iron limitation.</title>
        <authorList>
            <person name="Lommer M."/>
            <person name="Specht M."/>
            <person name="Roy A.S."/>
            <person name="Kraemer L."/>
            <person name="Andreson R."/>
            <person name="Gutowska M.A."/>
            <person name="Wolf J."/>
            <person name="Bergner S.V."/>
            <person name="Schilhabel M.B."/>
            <person name="Klostermeier U.C."/>
            <person name="Beiko R.G."/>
            <person name="Rosenstiel P."/>
            <person name="Hippler M."/>
            <person name="Laroche J."/>
        </authorList>
    </citation>
    <scope>NUCLEOTIDE SEQUENCE [LARGE SCALE GENOMIC DNA]</scope>
    <source>
        <strain evidence="2 3">CCMP1005</strain>
    </source>
</reference>
<keyword evidence="3" id="KW-1185">Reference proteome</keyword>
<name>K0T519_THAOC</name>
<dbReference type="OMA" id="MSAMSKP"/>
<protein>
    <submittedName>
        <fullName evidence="2">Uncharacterized protein</fullName>
    </submittedName>
</protein>
<dbReference type="EMBL" id="AGNL01011314">
    <property type="protein sequence ID" value="EJK68466.1"/>
    <property type="molecule type" value="Genomic_DNA"/>
</dbReference>
<evidence type="ECO:0000256" key="1">
    <source>
        <dbReference type="SAM" id="SignalP"/>
    </source>
</evidence>
<dbReference type="eggNOG" id="ENOG502RWVN">
    <property type="taxonomic scope" value="Eukaryota"/>
</dbReference>
<comment type="caution">
    <text evidence="2">The sequence shown here is derived from an EMBL/GenBank/DDBJ whole genome shotgun (WGS) entry which is preliminary data.</text>
</comment>
<evidence type="ECO:0000313" key="3">
    <source>
        <dbReference type="Proteomes" id="UP000266841"/>
    </source>
</evidence>
<feature type="chain" id="PRO_5030173133" evidence="1">
    <location>
        <begin position="25"/>
        <end position="278"/>
    </location>
</feature>
<gene>
    <name evidence="2" type="ORF">THAOC_10353</name>
</gene>
<proteinExistence type="predicted"/>
<organism evidence="2 3">
    <name type="scientific">Thalassiosira oceanica</name>
    <name type="common">Marine diatom</name>
    <dbReference type="NCBI Taxonomy" id="159749"/>
    <lineage>
        <taxon>Eukaryota</taxon>
        <taxon>Sar</taxon>
        <taxon>Stramenopiles</taxon>
        <taxon>Ochrophyta</taxon>
        <taxon>Bacillariophyta</taxon>
        <taxon>Coscinodiscophyceae</taxon>
        <taxon>Thalassiosirophycidae</taxon>
        <taxon>Thalassiosirales</taxon>
        <taxon>Thalassiosiraceae</taxon>
        <taxon>Thalassiosira</taxon>
    </lineage>
</organism>
<sequence>MATSSSTATTVAALLVTGCALAYGASTVFSTKSVPSLDDLDDVEENPDECITPELVVDVFDKLFMQMQQVVLQLSQQVQQLQMAGQSIPEKQLRQLLKGEFERALLAFQPKVYEDNDVDADCLEEATWEFLSTPDDYPKVKRAVERFQNLYQSISGEEVVGWTPSKGKSVASGRELSADELMKAAKLYFETITETMIDIAKAHKEAGKDLKSQEFQMEAATRSNEAAEDKIKKDMDISIGEFRSAVEKHQRNPIVGQTLGMLQMKQQQELMAAGLPLM</sequence>
<dbReference type="AlphaFoldDB" id="K0T519"/>
<accession>K0T519</accession>
<dbReference type="Proteomes" id="UP000266841">
    <property type="component" value="Unassembled WGS sequence"/>
</dbReference>